<keyword evidence="3" id="KW-1185">Reference proteome</keyword>
<reference evidence="2 3" key="1">
    <citation type="submission" date="2015-09" db="EMBL/GenBank/DDBJ databases">
        <title>Genome sequence of Oxobacter pfennigii DSM 3222.</title>
        <authorList>
            <person name="Poehlein A."/>
            <person name="Bengelsdorf F.R."/>
            <person name="Schiel-Bengelsdorf B."/>
            <person name="Duerre P."/>
            <person name="Daniel R."/>
        </authorList>
    </citation>
    <scope>NUCLEOTIDE SEQUENCE [LARGE SCALE GENOMIC DNA]</scope>
    <source>
        <strain evidence="2 3">DSM 3222</strain>
    </source>
</reference>
<keyword evidence="1" id="KW-1133">Transmembrane helix</keyword>
<name>A0A0N8NT20_9CLOT</name>
<dbReference type="AlphaFoldDB" id="A0A0N8NT20"/>
<feature type="transmembrane region" description="Helical" evidence="1">
    <location>
        <begin position="21"/>
        <end position="53"/>
    </location>
</feature>
<gene>
    <name evidence="2" type="ORF">OXPF_30490</name>
</gene>
<accession>A0A0N8NT20</accession>
<evidence type="ECO:0000313" key="2">
    <source>
        <dbReference type="EMBL" id="KPU43608.1"/>
    </source>
</evidence>
<protein>
    <submittedName>
        <fullName evidence="2">Uncharacterized protein</fullName>
    </submittedName>
</protein>
<keyword evidence="1" id="KW-0472">Membrane</keyword>
<dbReference type="EMBL" id="LKET01000039">
    <property type="protein sequence ID" value="KPU43608.1"/>
    <property type="molecule type" value="Genomic_DNA"/>
</dbReference>
<keyword evidence="1" id="KW-0812">Transmembrane</keyword>
<evidence type="ECO:0000313" key="3">
    <source>
        <dbReference type="Proteomes" id="UP000050326"/>
    </source>
</evidence>
<organism evidence="2 3">
    <name type="scientific">Oxobacter pfennigii</name>
    <dbReference type="NCBI Taxonomy" id="36849"/>
    <lineage>
        <taxon>Bacteria</taxon>
        <taxon>Bacillati</taxon>
        <taxon>Bacillota</taxon>
        <taxon>Clostridia</taxon>
        <taxon>Eubacteriales</taxon>
        <taxon>Clostridiaceae</taxon>
        <taxon>Oxobacter</taxon>
    </lineage>
</organism>
<proteinExistence type="predicted"/>
<dbReference type="RefSeq" id="WP_054876041.1">
    <property type="nucleotide sequence ID" value="NZ_LKET01000039.1"/>
</dbReference>
<dbReference type="OrthoDB" id="1956242at2"/>
<sequence length="86" mass="9993">MKDEKVILQFKKARMYKNIGFIIMLLSIIPSVIWRTIFGFVLTAIIIGIGIYFERLYKCPVCGFIFDTRVKSDEIRYCSSCSAKLQ</sequence>
<comment type="caution">
    <text evidence="2">The sequence shown here is derived from an EMBL/GenBank/DDBJ whole genome shotgun (WGS) entry which is preliminary data.</text>
</comment>
<dbReference type="Proteomes" id="UP000050326">
    <property type="component" value="Unassembled WGS sequence"/>
</dbReference>
<dbReference type="STRING" id="36849.OXPF_30490"/>
<evidence type="ECO:0000256" key="1">
    <source>
        <dbReference type="SAM" id="Phobius"/>
    </source>
</evidence>